<evidence type="ECO:0008006" key="4">
    <source>
        <dbReference type="Google" id="ProtNLM"/>
    </source>
</evidence>
<evidence type="ECO:0000256" key="1">
    <source>
        <dbReference type="SAM" id="Phobius"/>
    </source>
</evidence>
<keyword evidence="1" id="KW-0472">Membrane</keyword>
<dbReference type="RefSeq" id="WP_229840931.1">
    <property type="nucleotide sequence ID" value="NZ_BMZN01000001.1"/>
</dbReference>
<keyword evidence="1" id="KW-1133">Transmembrane helix</keyword>
<keyword evidence="1" id="KW-0812">Transmembrane</keyword>
<feature type="transmembrane region" description="Helical" evidence="1">
    <location>
        <begin position="64"/>
        <end position="92"/>
    </location>
</feature>
<sequence>MFSHITVGSCDLERAGHFYDALLNPLGLVRRLLTSDGGPAALCWVAIISLGIGQDTSAGGLTMIVAGCVSLGILVFGGYALIFSTAVMIALYARARRWIEGVLSVTFAAAGLRLLSSSN</sequence>
<dbReference type="EMBL" id="BMZN01000001">
    <property type="protein sequence ID" value="GHC39256.1"/>
    <property type="molecule type" value="Genomic_DNA"/>
</dbReference>
<protein>
    <recommendedName>
        <fullName evidence="4">LysE family translocator</fullName>
    </recommendedName>
</protein>
<dbReference type="AlphaFoldDB" id="A0A8H9M7I1"/>
<name>A0A8H9M7I1_9BURK</name>
<gene>
    <name evidence="2" type="ORF">GCM10010096_06620</name>
</gene>
<comment type="caution">
    <text evidence="2">The sequence shown here is derived from an EMBL/GenBank/DDBJ whole genome shotgun (WGS) entry which is preliminary data.</text>
</comment>
<keyword evidence="3" id="KW-1185">Reference proteome</keyword>
<accession>A0A8H9M7I1</accession>
<evidence type="ECO:0000313" key="3">
    <source>
        <dbReference type="Proteomes" id="UP000608923"/>
    </source>
</evidence>
<proteinExistence type="predicted"/>
<evidence type="ECO:0000313" key="2">
    <source>
        <dbReference type="EMBL" id="GHC39256.1"/>
    </source>
</evidence>
<dbReference type="Proteomes" id="UP000608923">
    <property type="component" value="Unassembled WGS sequence"/>
</dbReference>
<organism evidence="2 3">
    <name type="scientific">Alcaligenes pakistanensis</name>
    <dbReference type="NCBI Taxonomy" id="1482717"/>
    <lineage>
        <taxon>Bacteria</taxon>
        <taxon>Pseudomonadati</taxon>
        <taxon>Pseudomonadota</taxon>
        <taxon>Betaproteobacteria</taxon>
        <taxon>Burkholderiales</taxon>
        <taxon>Alcaligenaceae</taxon>
        <taxon>Alcaligenes</taxon>
    </lineage>
</organism>
<reference evidence="3" key="1">
    <citation type="journal article" date="2019" name="Int. J. Syst. Evol. Microbiol.">
        <title>The Global Catalogue of Microorganisms (GCM) 10K type strain sequencing project: providing services to taxonomists for standard genome sequencing and annotation.</title>
        <authorList>
            <consortium name="The Broad Institute Genomics Platform"/>
            <consortium name="The Broad Institute Genome Sequencing Center for Infectious Disease"/>
            <person name="Wu L."/>
            <person name="Ma J."/>
        </authorList>
    </citation>
    <scope>NUCLEOTIDE SEQUENCE [LARGE SCALE GENOMIC DNA]</scope>
    <source>
        <strain evidence="3">KCTC 42083</strain>
    </source>
</reference>